<name>A0A177DZG6_ALTAL</name>
<protein>
    <submittedName>
        <fullName evidence="2">Uncharacterized protein</fullName>
    </submittedName>
</protein>
<dbReference type="GeneID" id="29117639"/>
<keyword evidence="1" id="KW-1133">Transmembrane helix</keyword>
<dbReference type="RefSeq" id="XP_018389992.1">
    <property type="nucleotide sequence ID" value="XM_018532045.1"/>
</dbReference>
<evidence type="ECO:0000256" key="1">
    <source>
        <dbReference type="SAM" id="Phobius"/>
    </source>
</evidence>
<dbReference type="VEuPathDB" id="FungiDB:CC77DRAFT_532539"/>
<evidence type="ECO:0000313" key="3">
    <source>
        <dbReference type="Proteomes" id="UP000077248"/>
    </source>
</evidence>
<gene>
    <name evidence="2" type="ORF">CC77DRAFT_532539</name>
</gene>
<proteinExistence type="predicted"/>
<keyword evidence="1" id="KW-0472">Membrane</keyword>
<organism evidence="2 3">
    <name type="scientific">Alternaria alternata</name>
    <name type="common">Alternaria rot fungus</name>
    <name type="synonym">Torula alternata</name>
    <dbReference type="NCBI Taxonomy" id="5599"/>
    <lineage>
        <taxon>Eukaryota</taxon>
        <taxon>Fungi</taxon>
        <taxon>Dikarya</taxon>
        <taxon>Ascomycota</taxon>
        <taxon>Pezizomycotina</taxon>
        <taxon>Dothideomycetes</taxon>
        <taxon>Pleosporomycetidae</taxon>
        <taxon>Pleosporales</taxon>
        <taxon>Pleosporineae</taxon>
        <taxon>Pleosporaceae</taxon>
        <taxon>Alternaria</taxon>
        <taxon>Alternaria sect. Alternaria</taxon>
        <taxon>Alternaria alternata complex</taxon>
    </lineage>
</organism>
<sequence length="125" mass="14377">MTANASMITFSGSVLEADFPRISCSSHWDSPEQTDKPQKMLSIEFAMFVCDSTYLSELLCIFHIRFSEARQYRTLQLFRAIISVASSSFLILSSTSISRAYLPLATDMDFHWNYWHQDSPLQHQP</sequence>
<keyword evidence="3" id="KW-1185">Reference proteome</keyword>
<dbReference type="AlphaFoldDB" id="A0A177DZG6"/>
<feature type="transmembrane region" description="Helical" evidence="1">
    <location>
        <begin position="77"/>
        <end position="102"/>
    </location>
</feature>
<dbReference type="KEGG" id="aalt:CC77DRAFT_532539"/>
<evidence type="ECO:0000313" key="2">
    <source>
        <dbReference type="EMBL" id="OAG24571.1"/>
    </source>
</evidence>
<accession>A0A177DZG6</accession>
<dbReference type="EMBL" id="KV441471">
    <property type="protein sequence ID" value="OAG24571.1"/>
    <property type="molecule type" value="Genomic_DNA"/>
</dbReference>
<keyword evidence="1" id="KW-0812">Transmembrane</keyword>
<dbReference type="Proteomes" id="UP000077248">
    <property type="component" value="Unassembled WGS sequence"/>
</dbReference>
<reference evidence="2 3" key="1">
    <citation type="submission" date="2016-05" db="EMBL/GenBank/DDBJ databases">
        <title>Comparative analysis of secretome profiles of manganese(II)-oxidizing ascomycete fungi.</title>
        <authorList>
            <consortium name="DOE Joint Genome Institute"/>
            <person name="Zeiner C.A."/>
            <person name="Purvine S.O."/>
            <person name="Zink E.M."/>
            <person name="Wu S."/>
            <person name="Pasa-Tolic L."/>
            <person name="Chaput D.L."/>
            <person name="Haridas S."/>
            <person name="Grigoriev I.V."/>
            <person name="Santelli C.M."/>
            <person name="Hansel C.M."/>
        </authorList>
    </citation>
    <scope>NUCLEOTIDE SEQUENCE [LARGE SCALE GENOMIC DNA]</scope>
    <source>
        <strain evidence="2 3">SRC1lrK2f</strain>
    </source>
</reference>